<protein>
    <recommendedName>
        <fullName evidence="9">Ribosomal RNA-processing protein 40</fullName>
    </recommendedName>
</protein>
<dbReference type="InterPro" id="IPR004088">
    <property type="entry name" value="KH_dom_type_1"/>
</dbReference>
<dbReference type="EMBL" id="KN834792">
    <property type="protein sequence ID" value="KIK57246.1"/>
    <property type="molecule type" value="Genomic_DNA"/>
</dbReference>
<keyword evidence="13" id="KW-1185">Reference proteome</keyword>
<dbReference type="Proteomes" id="UP000053593">
    <property type="component" value="Unassembled WGS sequence"/>
</dbReference>
<dbReference type="Pfam" id="PF15985">
    <property type="entry name" value="KH_6"/>
    <property type="match status" value="1"/>
</dbReference>
<dbReference type="Gene3D" id="2.40.50.140">
    <property type="entry name" value="Nucleic acid-binding proteins"/>
    <property type="match status" value="1"/>
</dbReference>
<dbReference type="Pfam" id="PF21262">
    <property type="entry name" value="RRP40_S1"/>
    <property type="match status" value="1"/>
</dbReference>
<evidence type="ECO:0000256" key="4">
    <source>
        <dbReference type="ARBA" id="ARBA00022490"/>
    </source>
</evidence>
<evidence type="ECO:0000256" key="3">
    <source>
        <dbReference type="ARBA" id="ARBA00007841"/>
    </source>
</evidence>
<keyword evidence="5" id="KW-0698">rRNA processing</keyword>
<dbReference type="GO" id="GO:0005730">
    <property type="term" value="C:nucleolus"/>
    <property type="evidence" value="ECO:0007669"/>
    <property type="project" value="UniProtKB-SubCell"/>
</dbReference>
<evidence type="ECO:0000259" key="11">
    <source>
        <dbReference type="Pfam" id="PF18311"/>
    </source>
</evidence>
<dbReference type="GO" id="GO:0000176">
    <property type="term" value="C:nuclear exosome (RNase complex)"/>
    <property type="evidence" value="ECO:0007669"/>
    <property type="project" value="TreeGrafter"/>
</dbReference>
<keyword evidence="4" id="KW-0963">Cytoplasm</keyword>
<dbReference type="GO" id="GO:0034475">
    <property type="term" value="P:U4 snRNA 3'-end processing"/>
    <property type="evidence" value="ECO:0007669"/>
    <property type="project" value="TreeGrafter"/>
</dbReference>
<evidence type="ECO:0000313" key="12">
    <source>
        <dbReference type="EMBL" id="KIK57246.1"/>
    </source>
</evidence>
<reference evidence="12 13" key="1">
    <citation type="submission" date="2014-04" db="EMBL/GenBank/DDBJ databases">
        <title>Evolutionary Origins and Diversification of the Mycorrhizal Mutualists.</title>
        <authorList>
            <consortium name="DOE Joint Genome Institute"/>
            <consortium name="Mycorrhizal Genomics Consortium"/>
            <person name="Kohler A."/>
            <person name="Kuo A."/>
            <person name="Nagy L.G."/>
            <person name="Floudas D."/>
            <person name="Copeland A."/>
            <person name="Barry K.W."/>
            <person name="Cichocki N."/>
            <person name="Veneault-Fourrey C."/>
            <person name="LaButti K."/>
            <person name="Lindquist E.A."/>
            <person name="Lipzen A."/>
            <person name="Lundell T."/>
            <person name="Morin E."/>
            <person name="Murat C."/>
            <person name="Riley R."/>
            <person name="Ohm R."/>
            <person name="Sun H."/>
            <person name="Tunlid A."/>
            <person name="Henrissat B."/>
            <person name="Grigoriev I.V."/>
            <person name="Hibbett D.S."/>
            <person name="Martin F."/>
        </authorList>
    </citation>
    <scope>NUCLEOTIDE SEQUENCE [LARGE SCALE GENOMIC DNA]</scope>
    <source>
        <strain evidence="12 13">FD-317 M1</strain>
    </source>
</reference>
<dbReference type="GO" id="GO:0071035">
    <property type="term" value="P:nuclear polyadenylation-dependent rRNA catabolic process"/>
    <property type="evidence" value="ECO:0007669"/>
    <property type="project" value="TreeGrafter"/>
</dbReference>
<organism evidence="12 13">
    <name type="scientific">Collybiopsis luxurians FD-317 M1</name>
    <dbReference type="NCBI Taxonomy" id="944289"/>
    <lineage>
        <taxon>Eukaryota</taxon>
        <taxon>Fungi</taxon>
        <taxon>Dikarya</taxon>
        <taxon>Basidiomycota</taxon>
        <taxon>Agaricomycotina</taxon>
        <taxon>Agaricomycetes</taxon>
        <taxon>Agaricomycetidae</taxon>
        <taxon>Agaricales</taxon>
        <taxon>Marasmiineae</taxon>
        <taxon>Omphalotaceae</taxon>
        <taxon>Collybiopsis</taxon>
        <taxon>Collybiopsis luxurians</taxon>
    </lineage>
</organism>
<evidence type="ECO:0000313" key="13">
    <source>
        <dbReference type="Proteomes" id="UP000053593"/>
    </source>
</evidence>
<dbReference type="InterPro" id="IPR037319">
    <property type="entry name" value="Rrp40_S1"/>
</dbReference>
<evidence type="ECO:0000259" key="10">
    <source>
        <dbReference type="Pfam" id="PF15985"/>
    </source>
</evidence>
<dbReference type="GO" id="GO:0010468">
    <property type="term" value="P:regulation of gene expression"/>
    <property type="evidence" value="ECO:0007669"/>
    <property type="project" value="UniProtKB-ARBA"/>
</dbReference>
<dbReference type="Gene3D" id="3.30.1370.10">
    <property type="entry name" value="K Homology domain, type 1"/>
    <property type="match status" value="1"/>
</dbReference>
<feature type="domain" description="Exosome complex exonuclease Rrp40 N-terminal" evidence="11">
    <location>
        <begin position="17"/>
        <end position="65"/>
    </location>
</feature>
<dbReference type="GO" id="GO:0003723">
    <property type="term" value="F:RNA binding"/>
    <property type="evidence" value="ECO:0007669"/>
    <property type="project" value="UniProtKB-KW"/>
</dbReference>
<dbReference type="Gene3D" id="2.40.50.100">
    <property type="match status" value="1"/>
</dbReference>
<dbReference type="GO" id="GO:0000467">
    <property type="term" value="P:exonucleolytic trimming to generate mature 3'-end of 5.8S rRNA from tricistronic rRNA transcript (SSU-rRNA, 5.8S rRNA, LSU-rRNA)"/>
    <property type="evidence" value="ECO:0007669"/>
    <property type="project" value="TreeGrafter"/>
</dbReference>
<dbReference type="InterPro" id="IPR012340">
    <property type="entry name" value="NA-bd_OB-fold"/>
</dbReference>
<dbReference type="InterPro" id="IPR049469">
    <property type="entry name" value="RRP40_KH-I"/>
</dbReference>
<dbReference type="PANTHER" id="PTHR21321:SF1">
    <property type="entry name" value="EXOSOME COMPLEX COMPONENT RRP40"/>
    <property type="match status" value="1"/>
</dbReference>
<dbReference type="PANTHER" id="PTHR21321">
    <property type="entry name" value="PNAS-3 RELATED"/>
    <property type="match status" value="1"/>
</dbReference>
<sequence length="240" mass="25896">MSIVLPGENVPAQHVNLKLGPGLLQSSNASSSTHRASSSIISTRAGTLNHSANGSRWWVESNSRRYVPAPQESVIGVVVQKQGEGFRVDIGSAHSANLDGLAFEGATKRNKPNLKVGSLVYARVLLAHKDMEPEVECFDAQTRKAEGFGELKGGFVIRCSLRMCRQLLDPNHFLLTLLGSLFPLEIAVGLNGRVWVNSQDAKRIIAITQAIEAADPDGTGMDKESITTLLGDLDRKLILS</sequence>
<dbReference type="Pfam" id="PF18311">
    <property type="entry name" value="Rrp40_N"/>
    <property type="match status" value="1"/>
</dbReference>
<keyword evidence="7" id="KW-0694">RNA-binding</keyword>
<dbReference type="CDD" id="cd22526">
    <property type="entry name" value="KH-I_Rrp40"/>
    <property type="match status" value="1"/>
</dbReference>
<evidence type="ECO:0000256" key="7">
    <source>
        <dbReference type="ARBA" id="ARBA00022884"/>
    </source>
</evidence>
<dbReference type="CDD" id="cd05790">
    <property type="entry name" value="S1_Rrp40"/>
    <property type="match status" value="1"/>
</dbReference>
<evidence type="ECO:0000256" key="8">
    <source>
        <dbReference type="ARBA" id="ARBA00023242"/>
    </source>
</evidence>
<evidence type="ECO:0000256" key="1">
    <source>
        <dbReference type="ARBA" id="ARBA00004496"/>
    </source>
</evidence>
<dbReference type="InterPro" id="IPR036612">
    <property type="entry name" value="KH_dom_type_1_sf"/>
</dbReference>
<comment type="similarity">
    <text evidence="3">Belongs to the RRP40 family.</text>
</comment>
<dbReference type="GO" id="GO:0071051">
    <property type="term" value="P:poly(A)-dependent snoRNA 3'-end processing"/>
    <property type="evidence" value="ECO:0007669"/>
    <property type="project" value="TreeGrafter"/>
</dbReference>
<accession>A0A0D0BQ64</accession>
<name>A0A0D0BQ64_9AGAR</name>
<dbReference type="InterPro" id="IPR041054">
    <property type="entry name" value="Rrp40_N_euk"/>
</dbReference>
<dbReference type="GO" id="GO:0000177">
    <property type="term" value="C:cytoplasmic exosome (RNase complex)"/>
    <property type="evidence" value="ECO:0007669"/>
    <property type="project" value="TreeGrafter"/>
</dbReference>
<gene>
    <name evidence="12" type="ORF">GYMLUDRAFT_75747</name>
</gene>
<evidence type="ECO:0000256" key="9">
    <source>
        <dbReference type="ARBA" id="ARBA00030615"/>
    </source>
</evidence>
<dbReference type="GO" id="GO:0071034">
    <property type="term" value="P:CUT catabolic process"/>
    <property type="evidence" value="ECO:0007669"/>
    <property type="project" value="TreeGrafter"/>
</dbReference>
<dbReference type="FunFam" id="3.30.1370.10:FF:000038">
    <property type="entry name" value="exosome complex component RRP40"/>
    <property type="match status" value="1"/>
</dbReference>
<evidence type="ECO:0000256" key="5">
    <source>
        <dbReference type="ARBA" id="ARBA00022552"/>
    </source>
</evidence>
<keyword evidence="8" id="KW-0539">Nucleus</keyword>
<evidence type="ECO:0000256" key="2">
    <source>
        <dbReference type="ARBA" id="ARBA00004604"/>
    </source>
</evidence>
<comment type="subcellular location">
    <subcellularLocation>
        <location evidence="1">Cytoplasm</location>
    </subcellularLocation>
    <subcellularLocation>
        <location evidence="2">Nucleus</location>
        <location evidence="2">Nucleolus</location>
    </subcellularLocation>
</comment>
<feature type="domain" description="K Homology" evidence="10">
    <location>
        <begin position="154"/>
        <end position="201"/>
    </location>
</feature>
<proteinExistence type="inferred from homology"/>
<evidence type="ECO:0000256" key="6">
    <source>
        <dbReference type="ARBA" id="ARBA00022835"/>
    </source>
</evidence>
<dbReference type="HOGENOM" id="CLU_069847_5_1_1"/>
<dbReference type="AlphaFoldDB" id="A0A0D0BQ64"/>
<dbReference type="InterPro" id="IPR026699">
    <property type="entry name" value="Exosome_RNA_bind1/RRP40/RRP4"/>
</dbReference>
<dbReference type="SUPFAM" id="SSF54791">
    <property type="entry name" value="Eukaryotic type KH-domain (KH-domain type I)"/>
    <property type="match status" value="1"/>
</dbReference>
<dbReference type="SUPFAM" id="SSF50249">
    <property type="entry name" value="Nucleic acid-binding proteins"/>
    <property type="match status" value="1"/>
</dbReference>
<keyword evidence="6" id="KW-0271">Exosome</keyword>
<dbReference type="GO" id="GO:0071038">
    <property type="term" value="P:TRAMP-dependent tRNA surveillance pathway"/>
    <property type="evidence" value="ECO:0007669"/>
    <property type="project" value="TreeGrafter"/>
</dbReference>
<dbReference type="FunFam" id="2.40.50.140:FF:000112">
    <property type="entry name" value="Exosome complex component RRP40"/>
    <property type="match status" value="1"/>
</dbReference>
<dbReference type="OrthoDB" id="340500at2759"/>